<organism evidence="2 3">
    <name type="scientific">Melanomma pulvis-pyrius CBS 109.77</name>
    <dbReference type="NCBI Taxonomy" id="1314802"/>
    <lineage>
        <taxon>Eukaryota</taxon>
        <taxon>Fungi</taxon>
        <taxon>Dikarya</taxon>
        <taxon>Ascomycota</taxon>
        <taxon>Pezizomycotina</taxon>
        <taxon>Dothideomycetes</taxon>
        <taxon>Pleosporomycetidae</taxon>
        <taxon>Pleosporales</taxon>
        <taxon>Melanommataceae</taxon>
        <taxon>Melanomma</taxon>
    </lineage>
</organism>
<feature type="non-terminal residue" evidence="2">
    <location>
        <position position="326"/>
    </location>
</feature>
<reference evidence="2" key="1">
    <citation type="journal article" date="2020" name="Stud. Mycol.">
        <title>101 Dothideomycetes genomes: a test case for predicting lifestyles and emergence of pathogens.</title>
        <authorList>
            <person name="Haridas S."/>
            <person name="Albert R."/>
            <person name="Binder M."/>
            <person name="Bloem J."/>
            <person name="Labutti K."/>
            <person name="Salamov A."/>
            <person name="Andreopoulos B."/>
            <person name="Baker S."/>
            <person name="Barry K."/>
            <person name="Bills G."/>
            <person name="Bluhm B."/>
            <person name="Cannon C."/>
            <person name="Castanera R."/>
            <person name="Culley D."/>
            <person name="Daum C."/>
            <person name="Ezra D."/>
            <person name="Gonzalez J."/>
            <person name="Henrissat B."/>
            <person name="Kuo A."/>
            <person name="Liang C."/>
            <person name="Lipzen A."/>
            <person name="Lutzoni F."/>
            <person name="Magnuson J."/>
            <person name="Mondo S."/>
            <person name="Nolan M."/>
            <person name="Ohm R."/>
            <person name="Pangilinan J."/>
            <person name="Park H.-J."/>
            <person name="Ramirez L."/>
            <person name="Alfaro M."/>
            <person name="Sun H."/>
            <person name="Tritt A."/>
            <person name="Yoshinaga Y."/>
            <person name="Zwiers L.-H."/>
            <person name="Turgeon B."/>
            <person name="Goodwin S."/>
            <person name="Spatafora J."/>
            <person name="Crous P."/>
            <person name="Grigoriev I."/>
        </authorList>
    </citation>
    <scope>NUCLEOTIDE SEQUENCE</scope>
    <source>
        <strain evidence="2">CBS 109.77</strain>
    </source>
</reference>
<keyword evidence="1" id="KW-0472">Membrane</keyword>
<feature type="non-terminal residue" evidence="2">
    <location>
        <position position="1"/>
    </location>
</feature>
<dbReference type="EMBL" id="MU002120">
    <property type="protein sequence ID" value="KAF2789691.1"/>
    <property type="molecule type" value="Genomic_DNA"/>
</dbReference>
<dbReference type="OrthoDB" id="5428890at2759"/>
<evidence type="ECO:0000313" key="2">
    <source>
        <dbReference type="EMBL" id="KAF2789691.1"/>
    </source>
</evidence>
<feature type="transmembrane region" description="Helical" evidence="1">
    <location>
        <begin position="293"/>
        <end position="317"/>
    </location>
</feature>
<keyword evidence="3" id="KW-1185">Reference proteome</keyword>
<keyword evidence="1" id="KW-1133">Transmembrane helix</keyword>
<dbReference type="AlphaFoldDB" id="A0A6A6X0I8"/>
<evidence type="ECO:0000256" key="1">
    <source>
        <dbReference type="SAM" id="Phobius"/>
    </source>
</evidence>
<gene>
    <name evidence="2" type="ORF">K505DRAFT_207904</name>
</gene>
<evidence type="ECO:0000313" key="3">
    <source>
        <dbReference type="Proteomes" id="UP000799757"/>
    </source>
</evidence>
<sequence>ELICKFWPTSNISFNSFDAQDYAAFLQYIDIQLRQIRRHQRYFAVETLEGTFDIIETVRANFSQPRSHILQILSKKFLNVEAAAIQRSLELSVRLWLTFNVNSSNVIVGPTFANEIPLDWDENASLETLVQNQFPKGSASSGLTPRSKIDPSFTAACLANICGVKLYWTDNIANHLRFDSTRQVLTVYKHKICLVNHLSADDDCIPKEVLRETLDTLNLLFPFGDLATKQLLMKEGQLLFYGLGNCNRGRQLNIEEYKYYREELEHLIDSFNRPPRTWKQLATDRRNKLEWSAFWITVMVAVLTMVSIPCNVIQAMYSVKAYHATL</sequence>
<proteinExistence type="predicted"/>
<protein>
    <submittedName>
        <fullName evidence="2">Uncharacterized protein</fullName>
    </submittedName>
</protein>
<keyword evidence="1" id="KW-0812">Transmembrane</keyword>
<dbReference type="Proteomes" id="UP000799757">
    <property type="component" value="Unassembled WGS sequence"/>
</dbReference>
<accession>A0A6A6X0I8</accession>
<name>A0A6A6X0I8_9PLEO</name>